<evidence type="ECO:0000313" key="2">
    <source>
        <dbReference type="EMBL" id="KPV49640.1"/>
    </source>
</evidence>
<keyword evidence="1" id="KW-1133">Transmembrane helix</keyword>
<dbReference type="Proteomes" id="UP000050509">
    <property type="component" value="Unassembled WGS sequence"/>
</dbReference>
<reference evidence="2 3" key="1">
    <citation type="submission" date="2015-09" db="EMBL/GenBank/DDBJ databases">
        <title>Draft genome sequence of Kouleothrix aurantiaca JCM 19913.</title>
        <authorList>
            <person name="Hemp J."/>
        </authorList>
    </citation>
    <scope>NUCLEOTIDE SEQUENCE [LARGE SCALE GENOMIC DNA]</scope>
    <source>
        <strain evidence="2 3">COM-B</strain>
    </source>
</reference>
<dbReference type="EMBL" id="LJCR01001841">
    <property type="protein sequence ID" value="KPV49640.1"/>
    <property type="molecule type" value="Genomic_DNA"/>
</dbReference>
<keyword evidence="3" id="KW-1185">Reference proteome</keyword>
<evidence type="ECO:0000256" key="1">
    <source>
        <dbReference type="SAM" id="Phobius"/>
    </source>
</evidence>
<organism evidence="2 3">
    <name type="scientific">Kouleothrix aurantiaca</name>
    <dbReference type="NCBI Taxonomy" id="186479"/>
    <lineage>
        <taxon>Bacteria</taxon>
        <taxon>Bacillati</taxon>
        <taxon>Chloroflexota</taxon>
        <taxon>Chloroflexia</taxon>
        <taxon>Chloroflexales</taxon>
        <taxon>Roseiflexineae</taxon>
        <taxon>Roseiflexaceae</taxon>
        <taxon>Kouleothrix</taxon>
    </lineage>
</organism>
<protein>
    <submittedName>
        <fullName evidence="2">Uncharacterized protein</fullName>
    </submittedName>
</protein>
<sequence>MNVTDLLPRITVRQRPAWQRPHPAVAKWRLISWCLLMGLIVSIVLNIVLVTIIYETTRPF</sequence>
<name>A0A0P9H6Z4_9CHLR</name>
<feature type="transmembrane region" description="Helical" evidence="1">
    <location>
        <begin position="30"/>
        <end position="54"/>
    </location>
</feature>
<comment type="caution">
    <text evidence="2">The sequence shown here is derived from an EMBL/GenBank/DDBJ whole genome shotgun (WGS) entry which is preliminary data.</text>
</comment>
<accession>A0A0P9H6Z4</accession>
<gene>
    <name evidence="2" type="ORF">SE17_31470</name>
</gene>
<proteinExistence type="predicted"/>
<evidence type="ECO:0000313" key="3">
    <source>
        <dbReference type="Proteomes" id="UP000050509"/>
    </source>
</evidence>
<keyword evidence="1" id="KW-0812">Transmembrane</keyword>
<dbReference type="AlphaFoldDB" id="A0A0P9H6Z4"/>
<keyword evidence="1" id="KW-0472">Membrane</keyword>